<proteinExistence type="predicted"/>
<organism evidence="1 2">
    <name type="scientific">Cucumis melo var. makuwa</name>
    <name type="common">Oriental melon</name>
    <dbReference type="NCBI Taxonomy" id="1194695"/>
    <lineage>
        <taxon>Eukaryota</taxon>
        <taxon>Viridiplantae</taxon>
        <taxon>Streptophyta</taxon>
        <taxon>Embryophyta</taxon>
        <taxon>Tracheophyta</taxon>
        <taxon>Spermatophyta</taxon>
        <taxon>Magnoliopsida</taxon>
        <taxon>eudicotyledons</taxon>
        <taxon>Gunneridae</taxon>
        <taxon>Pentapetalae</taxon>
        <taxon>rosids</taxon>
        <taxon>fabids</taxon>
        <taxon>Cucurbitales</taxon>
        <taxon>Cucurbitaceae</taxon>
        <taxon>Benincaseae</taxon>
        <taxon>Cucumis</taxon>
    </lineage>
</organism>
<gene>
    <name evidence="1" type="ORF">E6C27_scaffold36G002930</name>
</gene>
<dbReference type="Proteomes" id="UP000321393">
    <property type="component" value="Unassembled WGS sequence"/>
</dbReference>
<dbReference type="OrthoDB" id="1932595at2759"/>
<protein>
    <submittedName>
        <fullName evidence="1">Uncharacterized protein</fullName>
    </submittedName>
</protein>
<comment type="caution">
    <text evidence="1">The sequence shown here is derived from an EMBL/GenBank/DDBJ whole genome shotgun (WGS) entry which is preliminary data.</text>
</comment>
<evidence type="ECO:0000313" key="1">
    <source>
        <dbReference type="EMBL" id="KAA0038079.1"/>
    </source>
</evidence>
<dbReference type="STRING" id="1194695.A0A5A7T9R4"/>
<dbReference type="EMBL" id="SSTE01018788">
    <property type="protein sequence ID" value="KAA0038079.1"/>
    <property type="molecule type" value="Genomic_DNA"/>
</dbReference>
<accession>A0A5A7T9R4</accession>
<dbReference type="AlphaFoldDB" id="A0A5A7T9R4"/>
<name>A0A5A7T9R4_CUCMM</name>
<sequence length="132" mass="15214">MNAHLTLNDIKDKRVKIVDVLRHPADTEGWKRLGCECTDFASDARNVRLGLALDKFNLFGNMSTSYSMWPVVLIPYNLPPWKCMKDSNFFVSLFTPGLRSPGRKIDVYLQPLIEKLKELWTFGVRTYDSLTD</sequence>
<dbReference type="InterPro" id="IPR004242">
    <property type="entry name" value="Transposase_21"/>
</dbReference>
<evidence type="ECO:0000313" key="2">
    <source>
        <dbReference type="Proteomes" id="UP000321393"/>
    </source>
</evidence>
<reference evidence="1 2" key="1">
    <citation type="submission" date="2019-08" db="EMBL/GenBank/DDBJ databases">
        <title>Draft genome sequences of two oriental melons (Cucumis melo L. var makuwa).</title>
        <authorList>
            <person name="Kwon S.-Y."/>
        </authorList>
    </citation>
    <scope>NUCLEOTIDE SEQUENCE [LARGE SCALE GENOMIC DNA]</scope>
    <source>
        <strain evidence="2">cv. SW 3</strain>
        <tissue evidence="1">Leaf</tissue>
    </source>
</reference>
<dbReference type="Pfam" id="PF02992">
    <property type="entry name" value="Transposase_21"/>
    <property type="match status" value="1"/>
</dbReference>